<keyword evidence="9" id="KW-1185">Reference proteome</keyword>
<feature type="binding site" evidence="6">
    <location>
        <position position="472"/>
    </location>
    <ligand>
        <name>Mg(2+)</name>
        <dbReference type="ChEBI" id="CHEBI:18420"/>
    </ligand>
</feature>
<feature type="binding site" evidence="6">
    <location>
        <position position="80"/>
    </location>
    <ligand>
        <name>Ni(2+)</name>
        <dbReference type="ChEBI" id="CHEBI:49786"/>
    </ligand>
</feature>
<name>A0A4R6U5U3_9BURK</name>
<keyword evidence="4 6" id="KW-0479">Metal-binding</keyword>
<sequence>MTPAADLETAQVPREGLRRVAIDPVSRVEGHGKVTLLLDEQHRVHQVRLHIVEFRGFERFIQGRPYWEVPVMVQRLCGICPVSHHLAASKALDAVVGARQLTPTAEALRRLMHYGQILQSHALHFFHLSSPDLLFGFESEVERRHLMGVAQAHPEIAKQGILLRKYGQEVIRLTSGKRVHGTASVPGGVNKALTGAERLALQQGIGQVIDWSRQAVALVQRLHEQNPALYDTFGSFPSNFMGLVAPDGSLDLYDGALRATGADGQRLFDQFDVRGYDRLLTEAVKPWTYMKFPYFTALGPEQGWYRVGPLARIQNADRLPTPLAEQARQQLLAYARARGHAMLHATLAYHWARMIEMLHAAETIERLLHDDALEGTDLMTQGERPLAEVREGVGVIEAPRGTLIHHYQVGDDDLVTMANLIVSTTHNNQAMNTAVREVAQRYLDGRELTEGLLNHIEVAIRAYDPCLSCATHALGKMPLEVVLLDADGTELDRRLRPGGALLKP</sequence>
<dbReference type="PANTHER" id="PTHR43600:SF2">
    <property type="entry name" value="F420-NON-REDUCING HYDROGENASE VHU SUBUNIT A"/>
    <property type="match status" value="1"/>
</dbReference>
<feature type="binding site" evidence="6">
    <location>
        <position position="58"/>
    </location>
    <ligand>
        <name>Mg(2+)</name>
        <dbReference type="ChEBI" id="CHEBI:18420"/>
    </ligand>
</feature>
<keyword evidence="5 7" id="KW-0560">Oxidoreductase</keyword>
<evidence type="ECO:0000256" key="1">
    <source>
        <dbReference type="ARBA" id="ARBA00001967"/>
    </source>
</evidence>
<dbReference type="EMBL" id="SNYL01000014">
    <property type="protein sequence ID" value="TDQ40932.1"/>
    <property type="molecule type" value="Genomic_DNA"/>
</dbReference>
<evidence type="ECO:0000256" key="6">
    <source>
        <dbReference type="PIRSR" id="PIRSR601501-1"/>
    </source>
</evidence>
<evidence type="ECO:0000256" key="3">
    <source>
        <dbReference type="ARBA" id="ARBA00022596"/>
    </source>
</evidence>
<dbReference type="AlphaFoldDB" id="A0A4R6U5U3"/>
<comment type="cofactor">
    <cofactor evidence="6">
        <name>Fe cation</name>
        <dbReference type="ChEBI" id="CHEBI:24875"/>
    </cofactor>
</comment>
<dbReference type="PROSITE" id="PS00508">
    <property type="entry name" value="NI_HGENASE_L_2"/>
    <property type="match status" value="1"/>
</dbReference>
<comment type="similarity">
    <text evidence="2 7">Belongs to the [NiFe]/[NiFeSe] hydrogenase large subunit family.</text>
</comment>
<comment type="caution">
    <text evidence="8">The sequence shown here is derived from an EMBL/GenBank/DDBJ whole genome shotgun (WGS) entry which is preliminary data.</text>
</comment>
<evidence type="ECO:0000313" key="8">
    <source>
        <dbReference type="EMBL" id="TDQ40932.1"/>
    </source>
</evidence>
<feature type="binding site" evidence="6">
    <location>
        <position position="80"/>
    </location>
    <ligand>
        <name>Fe cation</name>
        <dbReference type="ChEBI" id="CHEBI:24875"/>
    </ligand>
</feature>
<dbReference type="PANTHER" id="PTHR43600">
    <property type="entry name" value="COENZYME F420 HYDROGENASE, SUBUNIT ALPHA"/>
    <property type="match status" value="1"/>
</dbReference>
<organism evidence="8 9">
    <name type="scientific">Tepidicella xavieri</name>
    <dbReference type="NCBI Taxonomy" id="360241"/>
    <lineage>
        <taxon>Bacteria</taxon>
        <taxon>Pseudomonadati</taxon>
        <taxon>Pseudomonadota</taxon>
        <taxon>Betaproteobacteria</taxon>
        <taxon>Burkholderiales</taxon>
        <taxon>Tepidicella</taxon>
    </lineage>
</organism>
<evidence type="ECO:0000256" key="7">
    <source>
        <dbReference type="RuleBase" id="RU003896"/>
    </source>
</evidence>
<dbReference type="OrthoDB" id="9761717at2"/>
<dbReference type="Proteomes" id="UP000295510">
    <property type="component" value="Unassembled WGS sequence"/>
</dbReference>
<feature type="binding site" evidence="6">
    <location>
        <position position="77"/>
    </location>
    <ligand>
        <name>Ni(2+)</name>
        <dbReference type="ChEBI" id="CHEBI:49786"/>
    </ligand>
</feature>
<feature type="binding site" evidence="6">
    <location>
        <position position="466"/>
    </location>
    <ligand>
        <name>Ni(2+)</name>
        <dbReference type="ChEBI" id="CHEBI:49786"/>
    </ligand>
</feature>
<feature type="binding site" evidence="6">
    <location>
        <position position="420"/>
    </location>
    <ligand>
        <name>Mg(2+)</name>
        <dbReference type="ChEBI" id="CHEBI:18420"/>
    </ligand>
</feature>
<keyword evidence="6" id="KW-0408">Iron</keyword>
<keyword evidence="6" id="KW-0460">Magnesium</keyword>
<dbReference type="PROSITE" id="PS00507">
    <property type="entry name" value="NI_HGENASE_L_1"/>
    <property type="match status" value="1"/>
</dbReference>
<evidence type="ECO:0000313" key="9">
    <source>
        <dbReference type="Proteomes" id="UP000295510"/>
    </source>
</evidence>
<reference evidence="8 9" key="1">
    <citation type="submission" date="2019-03" db="EMBL/GenBank/DDBJ databases">
        <title>Genomic Encyclopedia of Type Strains, Phase IV (KMG-IV): sequencing the most valuable type-strain genomes for metagenomic binning, comparative biology and taxonomic classification.</title>
        <authorList>
            <person name="Goeker M."/>
        </authorList>
    </citation>
    <scope>NUCLEOTIDE SEQUENCE [LARGE SCALE GENOMIC DNA]</scope>
    <source>
        <strain evidence="8 9">DSM 19605</strain>
    </source>
</reference>
<keyword evidence="3 6" id="KW-0533">Nickel</keyword>
<protein>
    <submittedName>
        <fullName evidence="8">NAD(P)-dependent nickel-iron dehydrogenase catalytic subunit</fullName>
    </submittedName>
</protein>
<feature type="binding site" evidence="6">
    <location>
        <position position="469"/>
    </location>
    <ligand>
        <name>Fe cation</name>
        <dbReference type="ChEBI" id="CHEBI:24875"/>
    </ligand>
</feature>
<dbReference type="Pfam" id="PF00374">
    <property type="entry name" value="NiFeSe_Hases"/>
    <property type="match status" value="2"/>
</dbReference>
<dbReference type="GO" id="GO:0008901">
    <property type="term" value="F:ferredoxin hydrogenase activity"/>
    <property type="evidence" value="ECO:0007669"/>
    <property type="project" value="InterPro"/>
</dbReference>
<dbReference type="Gene3D" id="1.10.645.10">
    <property type="entry name" value="Cytochrome-c3 Hydrogenase, chain B"/>
    <property type="match status" value="1"/>
</dbReference>
<dbReference type="RefSeq" id="WP_133598563.1">
    <property type="nucleotide sequence ID" value="NZ_SNYL01000014.1"/>
</dbReference>
<dbReference type="InterPro" id="IPR001501">
    <property type="entry name" value="Ni-dep_hyd_lsu"/>
</dbReference>
<evidence type="ECO:0000256" key="4">
    <source>
        <dbReference type="ARBA" id="ARBA00022723"/>
    </source>
</evidence>
<accession>A0A4R6U5U3</accession>
<evidence type="ECO:0000256" key="5">
    <source>
        <dbReference type="ARBA" id="ARBA00023002"/>
    </source>
</evidence>
<dbReference type="SUPFAM" id="SSF56762">
    <property type="entry name" value="HydB/Nqo4-like"/>
    <property type="match status" value="1"/>
</dbReference>
<evidence type="ECO:0000256" key="2">
    <source>
        <dbReference type="ARBA" id="ARBA00009292"/>
    </source>
</evidence>
<dbReference type="InterPro" id="IPR018194">
    <property type="entry name" value="Ni-dep_hyd_lsu_Ni_BS"/>
</dbReference>
<dbReference type="InterPro" id="IPR029014">
    <property type="entry name" value="NiFe-Hase_large"/>
</dbReference>
<dbReference type="GO" id="GO:0016151">
    <property type="term" value="F:nickel cation binding"/>
    <property type="evidence" value="ECO:0007669"/>
    <property type="project" value="InterPro"/>
</dbReference>
<comment type="cofactor">
    <cofactor evidence="1 6">
        <name>Ni(2+)</name>
        <dbReference type="ChEBI" id="CHEBI:49786"/>
    </cofactor>
</comment>
<gene>
    <name evidence="8" type="ORF">DFR43_11417</name>
</gene>
<proteinExistence type="inferred from homology"/>